<dbReference type="InterPro" id="IPR029058">
    <property type="entry name" value="AB_hydrolase_fold"/>
</dbReference>
<protein>
    <submittedName>
        <fullName evidence="1">Lipase</fullName>
    </submittedName>
</protein>
<dbReference type="Gene3D" id="3.40.50.1820">
    <property type="entry name" value="alpha/beta hydrolase"/>
    <property type="match status" value="1"/>
</dbReference>
<dbReference type="Pfam" id="PF02089">
    <property type="entry name" value="Palm_thioest"/>
    <property type="match status" value="1"/>
</dbReference>
<organism evidence="1">
    <name type="scientific">Caldilinea aerophila</name>
    <dbReference type="NCBI Taxonomy" id="133453"/>
    <lineage>
        <taxon>Bacteria</taxon>
        <taxon>Bacillati</taxon>
        <taxon>Chloroflexota</taxon>
        <taxon>Caldilineae</taxon>
        <taxon>Caldilineales</taxon>
        <taxon>Caldilineaceae</taxon>
        <taxon>Caldilinea</taxon>
    </lineage>
</organism>
<dbReference type="SUPFAM" id="SSF53474">
    <property type="entry name" value="alpha/beta-Hydrolases"/>
    <property type="match status" value="1"/>
</dbReference>
<reference evidence="1" key="1">
    <citation type="journal article" date="2020" name="mSystems">
        <title>Genome- and Community-Level Interaction Insights into Carbon Utilization and Element Cycling Functions of Hydrothermarchaeota in Hydrothermal Sediment.</title>
        <authorList>
            <person name="Zhou Z."/>
            <person name="Liu Y."/>
            <person name="Xu W."/>
            <person name="Pan J."/>
            <person name="Luo Z.H."/>
            <person name="Li M."/>
        </authorList>
    </citation>
    <scope>NUCLEOTIDE SEQUENCE [LARGE SCALE GENOMIC DNA]</scope>
    <source>
        <strain evidence="1">SpSt-289</strain>
    </source>
</reference>
<comment type="caution">
    <text evidence="1">The sequence shown here is derived from an EMBL/GenBank/DDBJ whole genome shotgun (WGS) entry which is preliminary data.</text>
</comment>
<evidence type="ECO:0000313" key="1">
    <source>
        <dbReference type="EMBL" id="HDX30722.1"/>
    </source>
</evidence>
<dbReference type="AlphaFoldDB" id="A0A7C1JJF4"/>
<name>A0A7C1JJF4_9CHLR</name>
<accession>A0A7C1JJF4</accession>
<dbReference type="PANTHER" id="PTHR37946:SF1">
    <property type="entry name" value="SLL1969 PROTEIN"/>
    <property type="match status" value="1"/>
</dbReference>
<gene>
    <name evidence="1" type="ORF">ENQ20_04425</name>
</gene>
<sequence length="198" mass="21679">MIGSSTPVVLIPGWMDTVDKMEAMAKFLRKQGFSPLIVSPQPSDGSVPIETLAVQALAEVDAQIGAEAAFDCVGFSMGGLIGRVIVHWLGGKKRIRRFVTISTPHQGVFTAQWAWQPALRQMQMGGPFIAALNQHLSDFTEIPFLSIWTPFDLMVMPSDSSVLPVGKSLKVLNPAHALMVYDPRVQQAVANFLRRTSF</sequence>
<dbReference type="EMBL" id="DSMG01000050">
    <property type="protein sequence ID" value="HDX30722.1"/>
    <property type="molecule type" value="Genomic_DNA"/>
</dbReference>
<proteinExistence type="predicted"/>
<dbReference type="PANTHER" id="PTHR37946">
    <property type="entry name" value="SLL1969 PROTEIN"/>
    <property type="match status" value="1"/>
</dbReference>